<feature type="domain" description="Trigger factor C-terminal" evidence="3">
    <location>
        <begin position="196"/>
        <end position="353"/>
    </location>
</feature>
<evidence type="ECO:0000313" key="5">
    <source>
        <dbReference type="Proteomes" id="UP000199181"/>
    </source>
</evidence>
<dbReference type="GO" id="GO:0006457">
    <property type="term" value="P:protein folding"/>
    <property type="evidence" value="ECO:0007669"/>
    <property type="project" value="InterPro"/>
</dbReference>
<dbReference type="InterPro" id="IPR008880">
    <property type="entry name" value="Trigger_fac_C"/>
</dbReference>
<dbReference type="SUPFAM" id="SSF109998">
    <property type="entry name" value="Triger factor/SurA peptide-binding domain-like"/>
    <property type="match status" value="1"/>
</dbReference>
<evidence type="ECO:0000256" key="1">
    <source>
        <dbReference type="ARBA" id="ARBA00023110"/>
    </source>
</evidence>
<sequence>MANTKDRSGSSTSAAFSGDVQINGILNKIPAALALDDAPVMLPEVEAPSLEGLTAELTPRPLTQDDLLDRLTELVREHAQRRERAQTETVALGDEVLLDTLGYAKGRILPFSIQENRWALVNPDPLLPGFFEALVGRQVGLSVDIALTLPLDYPVESLRGASARFLVDVKEARELSLPDAESPAFIASMGKGATLVDVMRQLGEDLANERAEEATREAREHVLDVLVERTQVEVPEPLVDEEIRRRWAEAERPLLQRKDFGPDELQQALEAWQQDPLTRADATRRLKIALVLAAIARRDQIQPQREALESIEGFLTGPARIPREQLQRVLENDPDVQERLSNVLMQLAVIDHVMSKVTLTAAPPRGA</sequence>
<dbReference type="GO" id="GO:0003755">
    <property type="term" value="F:peptidyl-prolyl cis-trans isomerase activity"/>
    <property type="evidence" value="ECO:0007669"/>
    <property type="project" value="UniProtKB-KW"/>
</dbReference>
<evidence type="ECO:0000313" key="4">
    <source>
        <dbReference type="EMBL" id="SEU37030.1"/>
    </source>
</evidence>
<dbReference type="InterPro" id="IPR037041">
    <property type="entry name" value="Trigger_fac_C_sf"/>
</dbReference>
<dbReference type="EMBL" id="FOIJ01000023">
    <property type="protein sequence ID" value="SEU37030.1"/>
    <property type="molecule type" value="Genomic_DNA"/>
</dbReference>
<protein>
    <submittedName>
        <fullName evidence="4">Trigger factor</fullName>
    </submittedName>
</protein>
<dbReference type="RefSeq" id="WP_093525676.1">
    <property type="nucleotide sequence ID" value="NZ_FOIJ01000023.1"/>
</dbReference>
<dbReference type="GO" id="GO:0015031">
    <property type="term" value="P:protein transport"/>
    <property type="evidence" value="ECO:0007669"/>
    <property type="project" value="InterPro"/>
</dbReference>
<reference evidence="5" key="1">
    <citation type="submission" date="2016-10" db="EMBL/GenBank/DDBJ databases">
        <authorList>
            <person name="Varghese N."/>
            <person name="Submissions S."/>
        </authorList>
    </citation>
    <scope>NUCLEOTIDE SEQUENCE [LARGE SCALE GENOMIC DNA]</scope>
    <source>
        <strain evidence="5">DSM 16858</strain>
    </source>
</reference>
<accession>A0A1I0LCI4</accession>
<dbReference type="SUPFAM" id="SSF54534">
    <property type="entry name" value="FKBP-like"/>
    <property type="match status" value="1"/>
</dbReference>
<gene>
    <name evidence="4" type="ORF">SAMN05443639_12342</name>
</gene>
<keyword evidence="5" id="KW-1185">Reference proteome</keyword>
<proteinExistence type="predicted"/>
<dbReference type="Pfam" id="PF05698">
    <property type="entry name" value="Trigger_C"/>
    <property type="match status" value="1"/>
</dbReference>
<keyword evidence="2" id="KW-0413">Isomerase</keyword>
<keyword evidence="1" id="KW-0697">Rotamase</keyword>
<organism evidence="4 5">
    <name type="scientific">Stigmatella erecta</name>
    <dbReference type="NCBI Taxonomy" id="83460"/>
    <lineage>
        <taxon>Bacteria</taxon>
        <taxon>Pseudomonadati</taxon>
        <taxon>Myxococcota</taxon>
        <taxon>Myxococcia</taxon>
        <taxon>Myxococcales</taxon>
        <taxon>Cystobacterineae</taxon>
        <taxon>Archangiaceae</taxon>
        <taxon>Stigmatella</taxon>
    </lineage>
</organism>
<dbReference type="Proteomes" id="UP000199181">
    <property type="component" value="Unassembled WGS sequence"/>
</dbReference>
<dbReference type="InterPro" id="IPR046357">
    <property type="entry name" value="PPIase_dom_sf"/>
</dbReference>
<dbReference type="Gene3D" id="3.10.50.40">
    <property type="match status" value="1"/>
</dbReference>
<dbReference type="Gene3D" id="1.10.3120.10">
    <property type="entry name" value="Trigger factor, C-terminal domain"/>
    <property type="match status" value="1"/>
</dbReference>
<evidence type="ECO:0000256" key="2">
    <source>
        <dbReference type="ARBA" id="ARBA00023235"/>
    </source>
</evidence>
<dbReference type="AlphaFoldDB" id="A0A1I0LCI4"/>
<evidence type="ECO:0000259" key="3">
    <source>
        <dbReference type="Pfam" id="PF05698"/>
    </source>
</evidence>
<dbReference type="InterPro" id="IPR027304">
    <property type="entry name" value="Trigger_fact/SurA_dom_sf"/>
</dbReference>
<name>A0A1I0LCI4_9BACT</name>